<dbReference type="EMBL" id="PYSW02000028">
    <property type="protein sequence ID" value="KAG2379461.1"/>
    <property type="molecule type" value="Genomic_DNA"/>
</dbReference>
<dbReference type="AlphaFoldDB" id="A0AA88GN61"/>
<gene>
    <name evidence="2" type="ORF">C9374_006578</name>
</gene>
<proteinExistence type="predicted"/>
<keyword evidence="3" id="KW-1185">Reference proteome</keyword>
<dbReference type="GeneID" id="68099032"/>
<evidence type="ECO:0000313" key="2">
    <source>
        <dbReference type="EMBL" id="KAG2379461.1"/>
    </source>
</evidence>
<feature type="region of interest" description="Disordered" evidence="1">
    <location>
        <begin position="55"/>
        <end position="83"/>
    </location>
</feature>
<evidence type="ECO:0000256" key="1">
    <source>
        <dbReference type="SAM" id="MobiDB-lite"/>
    </source>
</evidence>
<reference evidence="2 3" key="1">
    <citation type="journal article" date="2018" name="BMC Genomics">
        <title>The genome of Naegleria lovaniensis, the basis for a comparative approach to unravel pathogenicity factors of the human pathogenic amoeba N. fowleri.</title>
        <authorList>
            <person name="Liechti N."/>
            <person name="Schurch N."/>
            <person name="Bruggmann R."/>
            <person name="Wittwer M."/>
        </authorList>
    </citation>
    <scope>NUCLEOTIDE SEQUENCE [LARGE SCALE GENOMIC DNA]</scope>
    <source>
        <strain evidence="2 3">ATCC 30569</strain>
    </source>
</reference>
<comment type="caution">
    <text evidence="2">The sequence shown here is derived from an EMBL/GenBank/DDBJ whole genome shotgun (WGS) entry which is preliminary data.</text>
</comment>
<evidence type="ECO:0000313" key="3">
    <source>
        <dbReference type="Proteomes" id="UP000816034"/>
    </source>
</evidence>
<dbReference type="RefSeq" id="XP_044546723.1">
    <property type="nucleotide sequence ID" value="XM_044696453.1"/>
</dbReference>
<protein>
    <submittedName>
        <fullName evidence="2">Uncharacterized protein</fullName>
    </submittedName>
</protein>
<dbReference type="Proteomes" id="UP000816034">
    <property type="component" value="Unassembled WGS sequence"/>
</dbReference>
<name>A0AA88GN61_NAELO</name>
<organism evidence="2 3">
    <name type="scientific">Naegleria lovaniensis</name>
    <name type="common">Amoeba</name>
    <dbReference type="NCBI Taxonomy" id="51637"/>
    <lineage>
        <taxon>Eukaryota</taxon>
        <taxon>Discoba</taxon>
        <taxon>Heterolobosea</taxon>
        <taxon>Tetramitia</taxon>
        <taxon>Eutetramitia</taxon>
        <taxon>Vahlkampfiidae</taxon>
        <taxon>Naegleria</taxon>
    </lineage>
</organism>
<feature type="region of interest" description="Disordered" evidence="1">
    <location>
        <begin position="398"/>
        <end position="443"/>
    </location>
</feature>
<accession>A0AA88GN61</accession>
<sequence>MSQNEMWDFLNMDSSPSSAFMNQDLSANNTLNTSEPSPFLLDDIESFFTAFNQSTETASSTSTNTLRRTTPPTTPKTSHMKVDPDLMFPSACPAATNNDMSLTNTLTTSSTSTVVTTTTTTQPCWNTMPQFVIPSIPTQTPAVDNIDFSMLLNDASIIDPSNSYFVFAPTMLTNLMIPTRAASLDSVTSTASSPVSTQPQSWIEGEPKMSKILSYNYSAESLMSSNEEFRHWFTQVAPDQLEMTCKPGFTRNTTHKPRGSTHSVFVNDEITIHLPKLHSQFLSNTQIQLRAYLGNDKESGFATNISDLEDVTVVEFSEMMSTNVTNSTQSMNQIRVPIKRDNTSKRGKRKEKIILKDPSIVERKKKGETAPKKIIFMVIVDALSGQILYRSDNLWSRSKTKREMDKKKTKPQPGSLKRKECGTDENADLTSEGSDYSTKKTKL</sequence>
<feature type="compositionally biased region" description="Low complexity" evidence="1">
    <location>
        <begin position="55"/>
        <end position="77"/>
    </location>
</feature>